<keyword evidence="3" id="KW-1185">Reference proteome</keyword>
<feature type="compositionally biased region" description="Pro residues" evidence="1">
    <location>
        <begin position="70"/>
        <end position="83"/>
    </location>
</feature>
<feature type="region of interest" description="Disordered" evidence="1">
    <location>
        <begin position="1"/>
        <end position="118"/>
    </location>
</feature>
<gene>
    <name evidence="2" type="ORF">Dsin_017456</name>
</gene>
<sequence length="118" mass="12360">MLSKDTPIPPSEPSRGTSQPPPFPGTSFYYNGWNFRMLPKDTPIPPSGPSTGTSDPSPPSVAYITRSGPGPSPGIPLSTPPPRANSYSNDWNSGMLPKHTPIPPSEPSTGASDQPPPP</sequence>
<name>A0AAE0E6X7_9ROSI</name>
<organism evidence="2 3">
    <name type="scientific">Dipteronia sinensis</name>
    <dbReference type="NCBI Taxonomy" id="43782"/>
    <lineage>
        <taxon>Eukaryota</taxon>
        <taxon>Viridiplantae</taxon>
        <taxon>Streptophyta</taxon>
        <taxon>Embryophyta</taxon>
        <taxon>Tracheophyta</taxon>
        <taxon>Spermatophyta</taxon>
        <taxon>Magnoliopsida</taxon>
        <taxon>eudicotyledons</taxon>
        <taxon>Gunneridae</taxon>
        <taxon>Pentapetalae</taxon>
        <taxon>rosids</taxon>
        <taxon>malvids</taxon>
        <taxon>Sapindales</taxon>
        <taxon>Sapindaceae</taxon>
        <taxon>Hippocastanoideae</taxon>
        <taxon>Acereae</taxon>
        <taxon>Dipteronia</taxon>
    </lineage>
</organism>
<dbReference type="Proteomes" id="UP001281410">
    <property type="component" value="Unassembled WGS sequence"/>
</dbReference>
<dbReference type="EMBL" id="JANJYJ010000005">
    <property type="protein sequence ID" value="KAK3212750.1"/>
    <property type="molecule type" value="Genomic_DNA"/>
</dbReference>
<evidence type="ECO:0000256" key="1">
    <source>
        <dbReference type="SAM" id="MobiDB-lite"/>
    </source>
</evidence>
<evidence type="ECO:0000313" key="3">
    <source>
        <dbReference type="Proteomes" id="UP001281410"/>
    </source>
</evidence>
<accession>A0AAE0E6X7</accession>
<reference evidence="2" key="1">
    <citation type="journal article" date="2023" name="Plant J.">
        <title>Genome sequences and population genomics provide insights into the demographic history, inbreeding, and mutation load of two 'living fossil' tree species of Dipteronia.</title>
        <authorList>
            <person name="Feng Y."/>
            <person name="Comes H.P."/>
            <person name="Chen J."/>
            <person name="Zhu S."/>
            <person name="Lu R."/>
            <person name="Zhang X."/>
            <person name="Li P."/>
            <person name="Qiu J."/>
            <person name="Olsen K.M."/>
            <person name="Qiu Y."/>
        </authorList>
    </citation>
    <scope>NUCLEOTIDE SEQUENCE</scope>
    <source>
        <strain evidence="2">NBL</strain>
    </source>
</reference>
<evidence type="ECO:0000313" key="2">
    <source>
        <dbReference type="EMBL" id="KAK3212750.1"/>
    </source>
</evidence>
<comment type="caution">
    <text evidence="2">The sequence shown here is derived from an EMBL/GenBank/DDBJ whole genome shotgun (WGS) entry which is preliminary data.</text>
</comment>
<proteinExistence type="predicted"/>
<dbReference type="AlphaFoldDB" id="A0AAE0E6X7"/>
<protein>
    <submittedName>
        <fullName evidence="2">Uncharacterized protein</fullName>
    </submittedName>
</protein>